<feature type="region of interest" description="Disordered" evidence="1">
    <location>
        <begin position="1"/>
        <end position="36"/>
    </location>
</feature>
<evidence type="ECO:0000313" key="4">
    <source>
        <dbReference type="Proteomes" id="UP000704712"/>
    </source>
</evidence>
<evidence type="ECO:0000256" key="1">
    <source>
        <dbReference type="SAM" id="MobiDB-lite"/>
    </source>
</evidence>
<name>A0A8S9V747_PHYIN</name>
<evidence type="ECO:0000313" key="2">
    <source>
        <dbReference type="EMBL" id="KAF4132134.1"/>
    </source>
</evidence>
<reference evidence="3" key="1">
    <citation type="submission" date="2020-03" db="EMBL/GenBank/DDBJ databases">
        <title>Hybrid Assembly of Korean Phytophthora infestans isolates.</title>
        <authorList>
            <person name="Prokchorchik M."/>
            <person name="Lee Y."/>
            <person name="Seo J."/>
            <person name="Cho J.-H."/>
            <person name="Park Y.-E."/>
            <person name="Jang D.-C."/>
            <person name="Im J.-S."/>
            <person name="Choi J.-G."/>
            <person name="Park H.-J."/>
            <person name="Lee G.-B."/>
            <person name="Lee Y.-G."/>
            <person name="Hong S.-Y."/>
            <person name="Cho K."/>
            <person name="Sohn K.H."/>
        </authorList>
    </citation>
    <scope>NUCLEOTIDE SEQUENCE</scope>
    <source>
        <strain evidence="3">KR_2_A2</strain>
    </source>
</reference>
<dbReference type="Proteomes" id="UP000704712">
    <property type="component" value="Unassembled WGS sequence"/>
</dbReference>
<dbReference type="AlphaFoldDB" id="A0A8S9V747"/>
<accession>A0A8S9V747</accession>
<evidence type="ECO:0000313" key="3">
    <source>
        <dbReference type="EMBL" id="KAF4148363.1"/>
    </source>
</evidence>
<comment type="caution">
    <text evidence="3">The sequence shown here is derived from an EMBL/GenBank/DDBJ whole genome shotgun (WGS) entry which is preliminary data.</text>
</comment>
<dbReference type="EMBL" id="JAACNO010000287">
    <property type="protein sequence ID" value="KAF4148363.1"/>
    <property type="molecule type" value="Genomic_DNA"/>
</dbReference>
<feature type="region of interest" description="Disordered" evidence="1">
    <location>
        <begin position="63"/>
        <end position="90"/>
    </location>
</feature>
<protein>
    <submittedName>
        <fullName evidence="3">Uncharacterized protein</fullName>
    </submittedName>
</protein>
<gene>
    <name evidence="3" type="ORF">GN958_ATG02445</name>
    <name evidence="2" type="ORF">GN958_ATG18676</name>
</gene>
<dbReference type="EMBL" id="JAACNO010002605">
    <property type="protein sequence ID" value="KAF4132134.1"/>
    <property type="molecule type" value="Genomic_DNA"/>
</dbReference>
<organism evidence="3 4">
    <name type="scientific">Phytophthora infestans</name>
    <name type="common">Potato late blight agent</name>
    <name type="synonym">Botrytis infestans</name>
    <dbReference type="NCBI Taxonomy" id="4787"/>
    <lineage>
        <taxon>Eukaryota</taxon>
        <taxon>Sar</taxon>
        <taxon>Stramenopiles</taxon>
        <taxon>Oomycota</taxon>
        <taxon>Peronosporomycetes</taxon>
        <taxon>Peronosporales</taxon>
        <taxon>Peronosporaceae</taxon>
        <taxon>Phytophthora</taxon>
    </lineage>
</organism>
<proteinExistence type="predicted"/>
<sequence>MRALVGESQTQIKIGSKPDVGLPRPLSPGHGLDRANSHVMPLRLKGSTRTASTVSDAAGTFGRGAAVDSTDLTDDGRPALGNPKQPADAI</sequence>